<evidence type="ECO:0000313" key="2">
    <source>
        <dbReference type="Proteomes" id="UP000053573"/>
    </source>
</evidence>
<dbReference type="Proteomes" id="UP000053573">
    <property type="component" value="Unassembled WGS sequence"/>
</dbReference>
<name>A0A0H1B378_9EURO</name>
<sequence length="61" mass="7147">EADTVKITHKNWLQKQGFNPNLFTATISVAEISKFCDFKNDYSYIEMKIITKLSELKDYNI</sequence>
<reference evidence="2" key="1">
    <citation type="journal article" date="2015" name="PLoS Genet.">
        <title>The dynamic genome and transcriptome of the human fungal pathogen Blastomyces and close relative Emmonsia.</title>
        <authorList>
            <person name="Munoz J.F."/>
            <person name="Gauthier G.M."/>
            <person name="Desjardins C.A."/>
            <person name="Gallo J.E."/>
            <person name="Holder J."/>
            <person name="Sullivan T.D."/>
            <person name="Marty A.J."/>
            <person name="Carmen J.C."/>
            <person name="Chen Z."/>
            <person name="Ding L."/>
            <person name="Gujja S."/>
            <person name="Magrini V."/>
            <person name="Misas E."/>
            <person name="Mitreva M."/>
            <person name="Priest M."/>
            <person name="Saif S."/>
            <person name="Whiston E.A."/>
            <person name="Young S."/>
            <person name="Zeng Q."/>
            <person name="Goldman W.E."/>
            <person name="Mardis E.R."/>
            <person name="Taylor J.W."/>
            <person name="McEwen J.G."/>
            <person name="Clay O.K."/>
            <person name="Klein B.S."/>
            <person name="Cuomo C.A."/>
        </authorList>
    </citation>
    <scope>NUCLEOTIDE SEQUENCE [LARGE SCALE GENOMIC DNA]</scope>
    <source>
        <strain evidence="2">UAMH 139</strain>
    </source>
</reference>
<organism evidence="1 2">
    <name type="scientific">Blastomyces silverae</name>
    <dbReference type="NCBI Taxonomy" id="2060906"/>
    <lineage>
        <taxon>Eukaryota</taxon>
        <taxon>Fungi</taxon>
        <taxon>Dikarya</taxon>
        <taxon>Ascomycota</taxon>
        <taxon>Pezizomycotina</taxon>
        <taxon>Eurotiomycetes</taxon>
        <taxon>Eurotiomycetidae</taxon>
        <taxon>Onygenales</taxon>
        <taxon>Ajellomycetaceae</taxon>
        <taxon>Blastomyces</taxon>
    </lineage>
</organism>
<evidence type="ECO:0000313" key="1">
    <source>
        <dbReference type="EMBL" id="KLJ05805.1"/>
    </source>
</evidence>
<dbReference type="EMBL" id="LDEV01003465">
    <property type="protein sequence ID" value="KLJ05805.1"/>
    <property type="molecule type" value="Genomic_DNA"/>
</dbReference>
<gene>
    <name evidence="1" type="ORF">EMPG_10753</name>
</gene>
<comment type="caution">
    <text evidence="1">The sequence shown here is derived from an EMBL/GenBank/DDBJ whole genome shotgun (WGS) entry which is preliminary data.</text>
</comment>
<accession>A0A0H1B378</accession>
<keyword evidence="2" id="KW-1185">Reference proteome</keyword>
<protein>
    <submittedName>
        <fullName evidence="1">Uncharacterized protein</fullName>
    </submittedName>
</protein>
<proteinExistence type="predicted"/>
<feature type="non-terminal residue" evidence="1">
    <location>
        <position position="1"/>
    </location>
</feature>
<dbReference type="AlphaFoldDB" id="A0A0H1B378"/>